<reference evidence="2" key="1">
    <citation type="submission" date="2018-05" db="EMBL/GenBank/DDBJ databases">
        <authorList>
            <person name="Lanie J.A."/>
            <person name="Ng W.-L."/>
            <person name="Kazmierczak K.M."/>
            <person name="Andrzejewski T.M."/>
            <person name="Davidsen T.M."/>
            <person name="Wayne K.J."/>
            <person name="Tettelin H."/>
            <person name="Glass J.I."/>
            <person name="Rusch D."/>
            <person name="Podicherti R."/>
            <person name="Tsui H.-C.T."/>
            <person name="Winkler M.E."/>
        </authorList>
    </citation>
    <scope>NUCLEOTIDE SEQUENCE</scope>
</reference>
<protein>
    <recommendedName>
        <fullName evidence="1">HNH nuclease domain-containing protein</fullName>
    </recommendedName>
</protein>
<name>A0A382K231_9ZZZZ</name>
<evidence type="ECO:0000259" key="1">
    <source>
        <dbReference type="SMART" id="SM00507"/>
    </source>
</evidence>
<dbReference type="GO" id="GO:0008270">
    <property type="term" value="F:zinc ion binding"/>
    <property type="evidence" value="ECO:0007669"/>
    <property type="project" value="InterPro"/>
</dbReference>
<dbReference type="CDD" id="cd00085">
    <property type="entry name" value="HNHc"/>
    <property type="match status" value="1"/>
</dbReference>
<feature type="domain" description="HNH nuclease" evidence="1">
    <location>
        <begin position="133"/>
        <end position="181"/>
    </location>
</feature>
<dbReference type="GO" id="GO:0004519">
    <property type="term" value="F:endonuclease activity"/>
    <property type="evidence" value="ECO:0007669"/>
    <property type="project" value="InterPro"/>
</dbReference>
<gene>
    <name evidence="2" type="ORF">METZ01_LOCUS270739</name>
</gene>
<dbReference type="AlphaFoldDB" id="A0A382K231"/>
<dbReference type="Gene3D" id="1.10.30.50">
    <property type="match status" value="1"/>
</dbReference>
<proteinExistence type="predicted"/>
<dbReference type="InterPro" id="IPR003615">
    <property type="entry name" value="HNH_nuc"/>
</dbReference>
<dbReference type="SMART" id="SM00507">
    <property type="entry name" value="HNHc"/>
    <property type="match status" value="1"/>
</dbReference>
<accession>A0A382K231</accession>
<dbReference type="EMBL" id="UINC01077608">
    <property type="protein sequence ID" value="SVC17885.1"/>
    <property type="molecule type" value="Genomic_DNA"/>
</dbReference>
<organism evidence="2">
    <name type="scientific">marine metagenome</name>
    <dbReference type="NCBI Taxonomy" id="408172"/>
    <lineage>
        <taxon>unclassified sequences</taxon>
        <taxon>metagenomes</taxon>
        <taxon>ecological metagenomes</taxon>
    </lineage>
</organism>
<dbReference type="InterPro" id="IPR002711">
    <property type="entry name" value="HNH"/>
</dbReference>
<dbReference type="GO" id="GO:0003676">
    <property type="term" value="F:nucleic acid binding"/>
    <property type="evidence" value="ECO:0007669"/>
    <property type="project" value="InterPro"/>
</dbReference>
<dbReference type="Pfam" id="PF01844">
    <property type="entry name" value="HNH"/>
    <property type="match status" value="1"/>
</dbReference>
<evidence type="ECO:0000313" key="2">
    <source>
        <dbReference type="EMBL" id="SVC17885.1"/>
    </source>
</evidence>
<sequence>MDEVEGKRNTYKNIAYFWNREDSRNFLKEKFNITPFWDSKECFRCAQHTNLEISLIPCKPLTYGDDIHGGYHILCRICLKDLKQKDLNKEDPYWVWLVEGWKKRSRHLPDKKRIVDFWESEHGCSIMLGRLGYEWAGTVYRGRCFACGIDERVDLAHINTRSQGNSDHAENLHMLCNSCHQDSEYLYEDTYWTWFKNKYKRDYREPFQILKDYVELLEVDMKDIFRAAAQDDFGLALEQAYSEATSEQIYRLIKEVLPKLSEILKSIPPEDMENTLEEMIELMDTRVFTAPSP</sequence>